<evidence type="ECO:0000256" key="5">
    <source>
        <dbReference type="ARBA" id="ARBA00038359"/>
    </source>
</evidence>
<feature type="transmembrane region" description="Helical" evidence="7">
    <location>
        <begin position="195"/>
        <end position="215"/>
    </location>
</feature>
<feature type="region of interest" description="Disordered" evidence="6">
    <location>
        <begin position="304"/>
        <end position="342"/>
    </location>
</feature>
<dbReference type="EMBL" id="PDLM01000010">
    <property type="protein sequence ID" value="RDW68102.1"/>
    <property type="molecule type" value="Genomic_DNA"/>
</dbReference>
<feature type="transmembrane region" description="Helical" evidence="7">
    <location>
        <begin position="29"/>
        <end position="48"/>
    </location>
</feature>
<evidence type="ECO:0000256" key="7">
    <source>
        <dbReference type="SAM" id="Phobius"/>
    </source>
</evidence>
<evidence type="ECO:0000313" key="9">
    <source>
        <dbReference type="EMBL" id="RDW68102.1"/>
    </source>
</evidence>
<comment type="subcellular location">
    <subcellularLocation>
        <location evidence="1">Membrane</location>
        <topology evidence="1">Multi-pass membrane protein</topology>
    </subcellularLocation>
</comment>
<evidence type="ECO:0000313" key="10">
    <source>
        <dbReference type="Proteomes" id="UP000256645"/>
    </source>
</evidence>
<dbReference type="OrthoDB" id="3897607at2759"/>
<dbReference type="InterPro" id="IPR049326">
    <property type="entry name" value="Rhodopsin_dom_fungi"/>
</dbReference>
<evidence type="ECO:0000256" key="6">
    <source>
        <dbReference type="SAM" id="MobiDB-lite"/>
    </source>
</evidence>
<dbReference type="InterPro" id="IPR052337">
    <property type="entry name" value="SAT4-like"/>
</dbReference>
<protein>
    <recommendedName>
        <fullName evidence="8">Rhodopsin domain-containing protein</fullName>
    </recommendedName>
</protein>
<dbReference type="Pfam" id="PF20684">
    <property type="entry name" value="Fung_rhodopsin"/>
    <property type="match status" value="1"/>
</dbReference>
<dbReference type="Proteomes" id="UP000256645">
    <property type="component" value="Unassembled WGS sequence"/>
</dbReference>
<organism evidence="9 10">
    <name type="scientific">Coleophoma cylindrospora</name>
    <dbReference type="NCBI Taxonomy" id="1849047"/>
    <lineage>
        <taxon>Eukaryota</taxon>
        <taxon>Fungi</taxon>
        <taxon>Dikarya</taxon>
        <taxon>Ascomycota</taxon>
        <taxon>Pezizomycotina</taxon>
        <taxon>Leotiomycetes</taxon>
        <taxon>Helotiales</taxon>
        <taxon>Dermateaceae</taxon>
        <taxon>Coleophoma</taxon>
    </lineage>
</organism>
<comment type="caution">
    <text evidence="9">The sequence shown here is derived from an EMBL/GenBank/DDBJ whole genome shotgun (WGS) entry which is preliminary data.</text>
</comment>
<comment type="similarity">
    <text evidence="5">Belongs to the SAT4 family.</text>
</comment>
<proteinExistence type="inferred from homology"/>
<keyword evidence="10" id="KW-1185">Reference proteome</keyword>
<evidence type="ECO:0000256" key="4">
    <source>
        <dbReference type="ARBA" id="ARBA00023136"/>
    </source>
</evidence>
<reference evidence="9 10" key="1">
    <citation type="journal article" date="2018" name="IMA Fungus">
        <title>IMA Genome-F 9: Draft genome sequence of Annulohypoxylon stygium, Aspergillus mulundensis, Berkeleyomyces basicola (syn. Thielaviopsis basicola), Ceratocystis smalleyi, two Cercospora beticola strains, Coleophoma cylindrospora, Fusarium fracticaudum, Phialophora cf. hyalina, and Morchella septimelata.</title>
        <authorList>
            <person name="Wingfield B.D."/>
            <person name="Bills G.F."/>
            <person name="Dong Y."/>
            <person name="Huang W."/>
            <person name="Nel W.J."/>
            <person name="Swalarsk-Parry B.S."/>
            <person name="Vaghefi N."/>
            <person name="Wilken P.M."/>
            <person name="An Z."/>
            <person name="de Beer Z.W."/>
            <person name="De Vos L."/>
            <person name="Chen L."/>
            <person name="Duong T.A."/>
            <person name="Gao Y."/>
            <person name="Hammerbacher A."/>
            <person name="Kikkert J.R."/>
            <person name="Li Y."/>
            <person name="Li H."/>
            <person name="Li K."/>
            <person name="Li Q."/>
            <person name="Liu X."/>
            <person name="Ma X."/>
            <person name="Naidoo K."/>
            <person name="Pethybridge S.J."/>
            <person name="Sun J."/>
            <person name="Steenkamp E.T."/>
            <person name="van der Nest M.A."/>
            <person name="van Wyk S."/>
            <person name="Wingfield M.J."/>
            <person name="Xiong C."/>
            <person name="Yue Q."/>
            <person name="Zhang X."/>
        </authorList>
    </citation>
    <scope>NUCLEOTIDE SEQUENCE [LARGE SCALE GENOMIC DNA]</scope>
    <source>
        <strain evidence="9 10">BP6252</strain>
    </source>
</reference>
<dbReference type="GO" id="GO:0016020">
    <property type="term" value="C:membrane"/>
    <property type="evidence" value="ECO:0007669"/>
    <property type="project" value="UniProtKB-SubCell"/>
</dbReference>
<accession>A0A3D8R228</accession>
<feature type="transmembrane region" description="Helical" evidence="7">
    <location>
        <begin position="258"/>
        <end position="280"/>
    </location>
</feature>
<dbReference type="PANTHER" id="PTHR33048:SF96">
    <property type="entry name" value="INTEGRAL MEMBRANE PROTEIN"/>
    <property type="match status" value="1"/>
</dbReference>
<keyword evidence="3 7" id="KW-1133">Transmembrane helix</keyword>
<evidence type="ECO:0000256" key="3">
    <source>
        <dbReference type="ARBA" id="ARBA00022989"/>
    </source>
</evidence>
<dbReference type="PANTHER" id="PTHR33048">
    <property type="entry name" value="PTH11-LIKE INTEGRAL MEMBRANE PROTEIN (AFU_ORTHOLOGUE AFUA_5G11245)"/>
    <property type="match status" value="1"/>
</dbReference>
<evidence type="ECO:0000256" key="1">
    <source>
        <dbReference type="ARBA" id="ARBA00004141"/>
    </source>
</evidence>
<gene>
    <name evidence="9" type="ORF">BP6252_09498</name>
</gene>
<feature type="domain" description="Rhodopsin" evidence="8">
    <location>
        <begin position="44"/>
        <end position="289"/>
    </location>
</feature>
<name>A0A3D8R228_9HELO</name>
<evidence type="ECO:0000256" key="2">
    <source>
        <dbReference type="ARBA" id="ARBA00022692"/>
    </source>
</evidence>
<keyword evidence="4 7" id="KW-0472">Membrane</keyword>
<dbReference type="AlphaFoldDB" id="A0A3D8R228"/>
<feature type="transmembrane region" description="Helical" evidence="7">
    <location>
        <begin position="227"/>
        <end position="246"/>
    </location>
</feature>
<sequence length="366" mass="40773">MFHHSLINLSSSLTWDLASWRTRAETLKLLYYSLFALSWILVGLRTFVRFCLVRSVSADDLFLGATLVNYTACIVVGLKAVQYGLGSPPPSELQADDGIQLSSAMKYWFFNENLSILTVILARITAAIYLRPATKSSSRPQNLLFAIAVLSTASGLAFFFTTFFQCSPVAYYWTAWQGNNGSCTSTVIVANMGRLYASIGCICDWALALLPLWLFSDADMNMQTRRGMAALCVLGIFAGLTALVRSPGSKLLINTEDIFYDCIPVAMSAVIEPGIIIMILSAASFRPLHSEFFAYTSSQQEFSESRDEDCDEKMQRDPHRTTQSRSYNDFMPLTRTGSDAQPQLSLAFQRRHSQDLKRTAEEMEAS</sequence>
<feature type="transmembrane region" description="Helical" evidence="7">
    <location>
        <begin position="114"/>
        <end position="131"/>
    </location>
</feature>
<feature type="transmembrane region" description="Helical" evidence="7">
    <location>
        <begin position="60"/>
        <end position="81"/>
    </location>
</feature>
<feature type="transmembrane region" description="Helical" evidence="7">
    <location>
        <begin position="143"/>
        <end position="164"/>
    </location>
</feature>
<evidence type="ECO:0000259" key="8">
    <source>
        <dbReference type="Pfam" id="PF20684"/>
    </source>
</evidence>
<keyword evidence="2 7" id="KW-0812">Transmembrane</keyword>